<comment type="caution">
    <text evidence="1">The sequence shown here is derived from an EMBL/GenBank/DDBJ whole genome shotgun (WGS) entry which is preliminary data.</text>
</comment>
<proteinExistence type="predicted"/>
<protein>
    <submittedName>
        <fullName evidence="1">Uncharacterized protein</fullName>
    </submittedName>
</protein>
<dbReference type="EMBL" id="DSBX01000237">
    <property type="protein sequence ID" value="HDQ99888.1"/>
    <property type="molecule type" value="Genomic_DNA"/>
</dbReference>
<gene>
    <name evidence="1" type="ORF">ENN51_06360</name>
</gene>
<evidence type="ECO:0000313" key="1">
    <source>
        <dbReference type="EMBL" id="HDQ99888.1"/>
    </source>
</evidence>
<name>A0A7V0T6K3_UNCW3</name>
<dbReference type="Proteomes" id="UP000885672">
    <property type="component" value="Unassembled WGS sequence"/>
</dbReference>
<reference evidence="1" key="1">
    <citation type="journal article" date="2020" name="mSystems">
        <title>Genome- and Community-Level Interaction Insights into Carbon Utilization and Element Cycling Functions of Hydrothermarchaeota in Hydrothermal Sediment.</title>
        <authorList>
            <person name="Zhou Z."/>
            <person name="Liu Y."/>
            <person name="Xu W."/>
            <person name="Pan J."/>
            <person name="Luo Z.H."/>
            <person name="Li M."/>
        </authorList>
    </citation>
    <scope>NUCLEOTIDE SEQUENCE [LARGE SCALE GENOMIC DNA]</scope>
    <source>
        <strain evidence="1">SpSt-1182</strain>
    </source>
</reference>
<dbReference type="AlphaFoldDB" id="A0A7V0T6K3"/>
<organism evidence="1">
    <name type="scientific">candidate division WOR-3 bacterium</name>
    <dbReference type="NCBI Taxonomy" id="2052148"/>
    <lineage>
        <taxon>Bacteria</taxon>
        <taxon>Bacteria division WOR-3</taxon>
    </lineage>
</organism>
<accession>A0A7V0T6K3</accession>
<sequence>MSRPSRSVVCAGPVDTARPHFAVVHSLFKQTVARVGRAGVDDGIALEFLLGEDPQAEKVRVQVSADLDAKLARLGPLAASPDELFRLLVESCCHPSNLYTEVHWLYVDPACPEPGA</sequence>